<evidence type="ECO:0000313" key="1">
    <source>
        <dbReference type="EMBL" id="GHE97381.1"/>
    </source>
</evidence>
<reference evidence="1" key="2">
    <citation type="submission" date="2020-09" db="EMBL/GenBank/DDBJ databases">
        <authorList>
            <person name="Sun Q."/>
            <person name="Ohkuma M."/>
        </authorList>
    </citation>
    <scope>NUCLEOTIDE SEQUENCE</scope>
    <source>
        <strain evidence="1">JCM 4477</strain>
    </source>
</reference>
<comment type="caution">
    <text evidence="1">The sequence shown here is derived from an EMBL/GenBank/DDBJ whole genome shotgun (WGS) entry which is preliminary data.</text>
</comment>
<sequence length="65" mass="6909">MVTALPLESAYGPGYTLAPYLRSTRIAVAAQSPPGTPDRDAGHRQSAVVRGQLRYRLAVNGAIND</sequence>
<accession>A0A919ABL2</accession>
<evidence type="ECO:0000313" key="2">
    <source>
        <dbReference type="Proteomes" id="UP000630718"/>
    </source>
</evidence>
<keyword evidence="2" id="KW-1185">Reference proteome</keyword>
<gene>
    <name evidence="1" type="ORF">GCM10018772_21990</name>
</gene>
<proteinExistence type="predicted"/>
<reference evidence="1" key="1">
    <citation type="journal article" date="2014" name="Int. J. Syst. Evol. Microbiol.">
        <title>Complete genome sequence of Corynebacterium casei LMG S-19264T (=DSM 44701T), isolated from a smear-ripened cheese.</title>
        <authorList>
            <consortium name="US DOE Joint Genome Institute (JGI-PGF)"/>
            <person name="Walter F."/>
            <person name="Albersmeier A."/>
            <person name="Kalinowski J."/>
            <person name="Ruckert C."/>
        </authorList>
    </citation>
    <scope>NUCLEOTIDE SEQUENCE</scope>
    <source>
        <strain evidence="1">JCM 4477</strain>
    </source>
</reference>
<dbReference type="AlphaFoldDB" id="A0A919ABL2"/>
<protein>
    <submittedName>
        <fullName evidence="1">Uncharacterized protein</fullName>
    </submittedName>
</protein>
<dbReference type="Proteomes" id="UP000630718">
    <property type="component" value="Unassembled WGS sequence"/>
</dbReference>
<dbReference type="EMBL" id="BNBI01000004">
    <property type="protein sequence ID" value="GHE97381.1"/>
    <property type="molecule type" value="Genomic_DNA"/>
</dbReference>
<organism evidence="1 2">
    <name type="scientific">Streptomyces fumanus</name>
    <dbReference type="NCBI Taxonomy" id="67302"/>
    <lineage>
        <taxon>Bacteria</taxon>
        <taxon>Bacillati</taxon>
        <taxon>Actinomycetota</taxon>
        <taxon>Actinomycetes</taxon>
        <taxon>Kitasatosporales</taxon>
        <taxon>Streptomycetaceae</taxon>
        <taxon>Streptomyces</taxon>
    </lineage>
</organism>
<name>A0A919ABL2_9ACTN</name>